<comment type="caution">
    <text evidence="1">The sequence shown here is derived from an EMBL/GenBank/DDBJ whole genome shotgun (WGS) entry which is preliminary data.</text>
</comment>
<dbReference type="Proteomes" id="UP001165064">
    <property type="component" value="Unassembled WGS sequence"/>
</dbReference>
<gene>
    <name evidence="1" type="ORF">Amon02_001023500</name>
</gene>
<accession>A0ACB5TYP9</accession>
<evidence type="ECO:0000313" key="1">
    <source>
        <dbReference type="EMBL" id="GME97418.1"/>
    </source>
</evidence>
<protein>
    <submittedName>
        <fullName evidence="1">Unnamed protein product</fullName>
    </submittedName>
</protein>
<reference evidence="1" key="1">
    <citation type="submission" date="2023-04" db="EMBL/GenBank/DDBJ databases">
        <title>Ambrosiozyma monospora NBRC 10751.</title>
        <authorList>
            <person name="Ichikawa N."/>
            <person name="Sato H."/>
            <person name="Tonouchi N."/>
        </authorList>
    </citation>
    <scope>NUCLEOTIDE SEQUENCE</scope>
    <source>
        <strain evidence="1">NBRC 10751</strain>
    </source>
</reference>
<organism evidence="1 2">
    <name type="scientific">Ambrosiozyma monospora</name>
    <name type="common">Yeast</name>
    <name type="synonym">Endomycopsis monosporus</name>
    <dbReference type="NCBI Taxonomy" id="43982"/>
    <lineage>
        <taxon>Eukaryota</taxon>
        <taxon>Fungi</taxon>
        <taxon>Dikarya</taxon>
        <taxon>Ascomycota</taxon>
        <taxon>Saccharomycotina</taxon>
        <taxon>Pichiomycetes</taxon>
        <taxon>Pichiales</taxon>
        <taxon>Pichiaceae</taxon>
        <taxon>Ambrosiozyma</taxon>
    </lineage>
</organism>
<name>A0ACB5TYP9_AMBMO</name>
<proteinExistence type="predicted"/>
<keyword evidence="2" id="KW-1185">Reference proteome</keyword>
<evidence type="ECO:0000313" key="2">
    <source>
        <dbReference type="Proteomes" id="UP001165064"/>
    </source>
</evidence>
<dbReference type="EMBL" id="BSXS01010107">
    <property type="protein sequence ID" value="GME97418.1"/>
    <property type="molecule type" value="Genomic_DNA"/>
</dbReference>
<sequence>MSKKLFSIIVCLIYHPDQSSIFNGQSILIRVMGSLIVDFAQPQNTLILLWMSDYAPNLLARDLQRWEEVLKLQLIPI</sequence>